<evidence type="ECO:0000313" key="1">
    <source>
        <dbReference type="EMBL" id="SHN62716.1"/>
    </source>
</evidence>
<sequence length="52" mass="5661">MTRPGGYPSACIHQDARLSWAIAENLRLRALAEAAGLDPDDVPDDDDQERPA</sequence>
<gene>
    <name evidence="1" type="ORF">SAMN05660350_01085</name>
</gene>
<dbReference type="EMBL" id="FRDM01000004">
    <property type="protein sequence ID" value="SHN62716.1"/>
    <property type="molecule type" value="Genomic_DNA"/>
</dbReference>
<dbReference type="AlphaFoldDB" id="A0A1M7SWF5"/>
<proteinExistence type="predicted"/>
<evidence type="ECO:0000313" key="2">
    <source>
        <dbReference type="Proteomes" id="UP000184428"/>
    </source>
</evidence>
<dbReference type="Proteomes" id="UP000184428">
    <property type="component" value="Unassembled WGS sequence"/>
</dbReference>
<dbReference type="RefSeq" id="WP_175561291.1">
    <property type="nucleotide sequence ID" value="NZ_FRDM01000004.1"/>
</dbReference>
<accession>A0A1M7SWF5</accession>
<reference evidence="1 2" key="1">
    <citation type="submission" date="2016-12" db="EMBL/GenBank/DDBJ databases">
        <authorList>
            <person name="Song W.-J."/>
            <person name="Kurnit D.M."/>
        </authorList>
    </citation>
    <scope>NUCLEOTIDE SEQUENCE [LARGE SCALE GENOMIC DNA]</scope>
    <source>
        <strain evidence="1 2">DSM 43162</strain>
    </source>
</reference>
<protein>
    <submittedName>
        <fullName evidence="1">Uncharacterized protein</fullName>
    </submittedName>
</protein>
<name>A0A1M7SWF5_9ACTN</name>
<organism evidence="1 2">
    <name type="scientific">Geodermatophilus obscurus</name>
    <dbReference type="NCBI Taxonomy" id="1861"/>
    <lineage>
        <taxon>Bacteria</taxon>
        <taxon>Bacillati</taxon>
        <taxon>Actinomycetota</taxon>
        <taxon>Actinomycetes</taxon>
        <taxon>Geodermatophilales</taxon>
        <taxon>Geodermatophilaceae</taxon>
        <taxon>Geodermatophilus</taxon>
    </lineage>
</organism>